<dbReference type="InterPro" id="IPR045341">
    <property type="entry name" value="DUF6532"/>
</dbReference>
<feature type="region of interest" description="Disordered" evidence="1">
    <location>
        <begin position="260"/>
        <end position="324"/>
    </location>
</feature>
<dbReference type="EMBL" id="JABBWM010000079">
    <property type="protein sequence ID" value="KAG2094409.1"/>
    <property type="molecule type" value="Genomic_DNA"/>
</dbReference>
<dbReference type="AlphaFoldDB" id="A0A9P7EXS3"/>
<keyword evidence="4" id="KW-1185">Reference proteome</keyword>
<protein>
    <recommendedName>
        <fullName evidence="2">DUF6532 domain-containing protein</fullName>
    </recommendedName>
</protein>
<dbReference type="GeneID" id="64704489"/>
<evidence type="ECO:0000313" key="4">
    <source>
        <dbReference type="Proteomes" id="UP000823399"/>
    </source>
</evidence>
<evidence type="ECO:0000256" key="1">
    <source>
        <dbReference type="SAM" id="MobiDB-lite"/>
    </source>
</evidence>
<name>A0A9P7EXS3_9AGAM</name>
<feature type="compositionally biased region" description="Basic and acidic residues" evidence="1">
    <location>
        <begin position="359"/>
        <end position="369"/>
    </location>
</feature>
<feature type="region of interest" description="Disordered" evidence="1">
    <location>
        <begin position="347"/>
        <end position="369"/>
    </location>
</feature>
<sequence length="692" mass="75177">MPDSPKKKRTKWKAADNDLTGIKSKRSRAPDTDDSQNPRRSGCPGVGKGGRNTQLERLDTILDAPTQTSQPKGSHSLDPTFPINPVAPEPPRKSRRKRSKKNQPPHPYDISEQPVPNSTIPNATTPNATTPNATTPNTTIPNAKIPRPRPKKKTVTPPLSVETVSSQPIFLQREDGGRFGLSQPIVPPGTEPDLQVLNNSFVAAAKATCVASNASQCQLSVSASNTAGGHLATSGGPLPQTAVSRMASTTSADAHFYHNLDPALRPTGSQLRESGSSDSSEGDSSSDDGSEDEHIGWGTVGGRHSAHPGFSGEEQPPQPRVVSALPPDFEFQYSRDEDDQVAEKTLAVNGNSSDSNSSMDDRNSPEPEDVLKLHHKKNGHPRLPDPELLDLLQSAETNTGKSKANAQAVKGAAKSKEVEGPNATQLGWYGPRWRSFLEDAKGGCCAQQALENPFPKLVDDLPVSITESLSVSLIQWLKNGGQVEADVWPAHKPGMARLLYDDLATWCSDLKKIAIAITPSAYNLVPPATIPVQERTAWVENATTDLLDDSMFLCDGVDEFGKTKNFAHPGLHEGAILFLYTGSYHIARRRPDIFQKEIPLTCLALICTMFNCVFDGLVKNGNGKSFPKFTAKEYEPIYKAMLKLLQDVMDDPYHGPRLAQQLRAWAEAGWTESCKLDGIDPSKRRHLCIQLD</sequence>
<feature type="compositionally biased region" description="Basic residues" evidence="1">
    <location>
        <begin position="93"/>
        <end position="103"/>
    </location>
</feature>
<accession>A0A9P7EXS3</accession>
<reference evidence="3" key="1">
    <citation type="journal article" date="2020" name="New Phytol.">
        <title>Comparative genomics reveals dynamic genome evolution in host specialist ectomycorrhizal fungi.</title>
        <authorList>
            <person name="Lofgren L.A."/>
            <person name="Nguyen N.H."/>
            <person name="Vilgalys R."/>
            <person name="Ruytinx J."/>
            <person name="Liao H.L."/>
            <person name="Branco S."/>
            <person name="Kuo A."/>
            <person name="LaButti K."/>
            <person name="Lipzen A."/>
            <person name="Andreopoulos W."/>
            <person name="Pangilinan J."/>
            <person name="Riley R."/>
            <person name="Hundley H."/>
            <person name="Na H."/>
            <person name="Barry K."/>
            <person name="Grigoriev I.V."/>
            <person name="Stajich J.E."/>
            <person name="Kennedy P.G."/>
        </authorList>
    </citation>
    <scope>NUCLEOTIDE SEQUENCE</scope>
    <source>
        <strain evidence="3">FC423</strain>
    </source>
</reference>
<proteinExistence type="predicted"/>
<evidence type="ECO:0000313" key="3">
    <source>
        <dbReference type="EMBL" id="KAG2094409.1"/>
    </source>
</evidence>
<feature type="compositionally biased region" description="Acidic residues" evidence="1">
    <location>
        <begin position="280"/>
        <end position="291"/>
    </location>
</feature>
<feature type="region of interest" description="Disordered" evidence="1">
    <location>
        <begin position="1"/>
        <end position="161"/>
    </location>
</feature>
<dbReference type="Pfam" id="PF20149">
    <property type="entry name" value="DUF6532"/>
    <property type="match status" value="1"/>
</dbReference>
<feature type="compositionally biased region" description="Basic residues" evidence="1">
    <location>
        <begin position="1"/>
        <end position="12"/>
    </location>
</feature>
<organism evidence="3 4">
    <name type="scientific">Suillus discolor</name>
    <dbReference type="NCBI Taxonomy" id="1912936"/>
    <lineage>
        <taxon>Eukaryota</taxon>
        <taxon>Fungi</taxon>
        <taxon>Dikarya</taxon>
        <taxon>Basidiomycota</taxon>
        <taxon>Agaricomycotina</taxon>
        <taxon>Agaricomycetes</taxon>
        <taxon>Agaricomycetidae</taxon>
        <taxon>Boletales</taxon>
        <taxon>Suillineae</taxon>
        <taxon>Suillaceae</taxon>
        <taxon>Suillus</taxon>
    </lineage>
</organism>
<dbReference type="RefSeq" id="XP_041287529.1">
    <property type="nucleotide sequence ID" value="XM_041442230.1"/>
</dbReference>
<comment type="caution">
    <text evidence="3">The sequence shown here is derived from an EMBL/GenBank/DDBJ whole genome shotgun (WGS) entry which is preliminary data.</text>
</comment>
<evidence type="ECO:0000259" key="2">
    <source>
        <dbReference type="Pfam" id="PF20149"/>
    </source>
</evidence>
<feature type="domain" description="DUF6532" evidence="2">
    <location>
        <begin position="444"/>
        <end position="647"/>
    </location>
</feature>
<feature type="compositionally biased region" description="Low complexity" evidence="1">
    <location>
        <begin position="119"/>
        <end position="145"/>
    </location>
</feature>
<dbReference type="OrthoDB" id="2675583at2759"/>
<gene>
    <name evidence="3" type="ORF">F5147DRAFT_779012</name>
</gene>
<dbReference type="Proteomes" id="UP000823399">
    <property type="component" value="Unassembled WGS sequence"/>
</dbReference>